<name>A0ABS7GL22_9HYPH</name>
<sequence length="87" mass="9081">MNFPVPTSNDPTRRFQDATDAARAALEAVIADANAAGWGTDEIAVALVEAARSLKDANTRDPDPASDPAIGDVDAKQGQIGRGELFD</sequence>
<proteinExistence type="predicted"/>
<keyword evidence="3" id="KW-1185">Reference proteome</keyword>
<dbReference type="EMBL" id="JAEUAK010000001">
    <property type="protein sequence ID" value="MBW9050793.1"/>
    <property type="molecule type" value="Genomic_DNA"/>
</dbReference>
<dbReference type="Proteomes" id="UP000717752">
    <property type="component" value="Unassembled WGS sequence"/>
</dbReference>
<evidence type="ECO:0000313" key="3">
    <source>
        <dbReference type="Proteomes" id="UP000717752"/>
    </source>
</evidence>
<reference evidence="2 3" key="1">
    <citation type="journal article" date="2021" name="MBio">
        <title>Poor Competitiveness of Bradyrhizobium in Pigeon Pea Root Colonization in Indian Soils.</title>
        <authorList>
            <person name="Chalasani D."/>
            <person name="Basu A."/>
            <person name="Pullabhotla S.V.S.R.N."/>
            <person name="Jorrin B."/>
            <person name="Neal A.L."/>
            <person name="Poole P.S."/>
            <person name="Podile A.R."/>
            <person name="Tkacz A."/>
        </authorList>
    </citation>
    <scope>NUCLEOTIDE SEQUENCE [LARGE SCALE GENOMIC DNA]</scope>
    <source>
        <strain evidence="2 3">HU56</strain>
    </source>
</reference>
<feature type="region of interest" description="Disordered" evidence="1">
    <location>
        <begin position="55"/>
        <end position="87"/>
    </location>
</feature>
<comment type="caution">
    <text evidence="2">The sequence shown here is derived from an EMBL/GenBank/DDBJ whole genome shotgun (WGS) entry which is preliminary data.</text>
</comment>
<evidence type="ECO:0000256" key="1">
    <source>
        <dbReference type="SAM" id="MobiDB-lite"/>
    </source>
</evidence>
<accession>A0ABS7GL22</accession>
<gene>
    <name evidence="2" type="ORF">JNB85_00040</name>
</gene>
<evidence type="ECO:0000313" key="2">
    <source>
        <dbReference type="EMBL" id="MBW9050793.1"/>
    </source>
</evidence>
<organism evidence="2 3">
    <name type="scientific">Rhizobium mesosinicum</name>
    <dbReference type="NCBI Taxonomy" id="335017"/>
    <lineage>
        <taxon>Bacteria</taxon>
        <taxon>Pseudomonadati</taxon>
        <taxon>Pseudomonadota</taxon>
        <taxon>Alphaproteobacteria</taxon>
        <taxon>Hyphomicrobiales</taxon>
        <taxon>Rhizobiaceae</taxon>
        <taxon>Rhizobium/Agrobacterium group</taxon>
        <taxon>Rhizobium</taxon>
    </lineage>
</organism>
<protein>
    <submittedName>
        <fullName evidence="2">Uncharacterized protein</fullName>
    </submittedName>
</protein>